<evidence type="ECO:0000256" key="2">
    <source>
        <dbReference type="ARBA" id="ARBA00007739"/>
    </source>
</evidence>
<dbReference type="GO" id="GO:0008658">
    <property type="term" value="F:penicillin binding"/>
    <property type="evidence" value="ECO:0007669"/>
    <property type="project" value="InterPro"/>
</dbReference>
<keyword evidence="15" id="KW-0812">Transmembrane</keyword>
<dbReference type="Gene3D" id="1.10.3810.10">
    <property type="entry name" value="Biosynthetic peptidoglycan transglycosylase-like"/>
    <property type="match status" value="1"/>
</dbReference>
<dbReference type="InterPro" id="IPR012338">
    <property type="entry name" value="Beta-lactam/transpept-like"/>
</dbReference>
<feature type="compositionally biased region" description="Polar residues" evidence="14">
    <location>
        <begin position="850"/>
        <end position="873"/>
    </location>
</feature>
<evidence type="ECO:0000256" key="8">
    <source>
        <dbReference type="ARBA" id="ARBA00022960"/>
    </source>
</evidence>
<keyword evidence="5" id="KW-0328">Glycosyltransferase</keyword>
<dbReference type="Pfam" id="PF00912">
    <property type="entry name" value="Transgly"/>
    <property type="match status" value="1"/>
</dbReference>
<proteinExistence type="inferred from homology"/>
<feature type="region of interest" description="Disordered" evidence="14">
    <location>
        <begin position="849"/>
        <end position="893"/>
    </location>
</feature>
<evidence type="ECO:0000256" key="1">
    <source>
        <dbReference type="ARBA" id="ARBA00007090"/>
    </source>
</evidence>
<evidence type="ECO:0000256" key="14">
    <source>
        <dbReference type="SAM" id="MobiDB-lite"/>
    </source>
</evidence>
<dbReference type="Proteomes" id="UP000676917">
    <property type="component" value="Unassembled WGS sequence"/>
</dbReference>
<evidence type="ECO:0000313" key="17">
    <source>
        <dbReference type="EMBL" id="GIO28427.1"/>
    </source>
</evidence>
<evidence type="ECO:0000256" key="12">
    <source>
        <dbReference type="ARBA" id="ARBA00034000"/>
    </source>
</evidence>
<dbReference type="Gene3D" id="3.40.710.10">
    <property type="entry name" value="DD-peptidase/beta-lactamase superfamily"/>
    <property type="match status" value="1"/>
</dbReference>
<keyword evidence="3" id="KW-0121">Carboxypeptidase</keyword>
<keyword evidence="11" id="KW-0961">Cell wall biogenesis/degradation</keyword>
<keyword evidence="9" id="KW-0573">Peptidoglycan synthesis</keyword>
<dbReference type="AlphaFoldDB" id="A0A919X9E4"/>
<keyword evidence="8" id="KW-0133">Cell shape</keyword>
<dbReference type="GO" id="GO:0071555">
    <property type="term" value="P:cell wall organization"/>
    <property type="evidence" value="ECO:0007669"/>
    <property type="project" value="UniProtKB-KW"/>
</dbReference>
<dbReference type="Pfam" id="PF00905">
    <property type="entry name" value="Transpeptidase"/>
    <property type="match status" value="1"/>
</dbReference>
<dbReference type="PANTHER" id="PTHR32282">
    <property type="entry name" value="BINDING PROTEIN TRANSPEPTIDASE, PUTATIVE-RELATED"/>
    <property type="match status" value="1"/>
</dbReference>
<keyword evidence="10" id="KW-0511">Multifunctional enzyme</keyword>
<dbReference type="RefSeq" id="WP_212921894.1">
    <property type="nucleotide sequence ID" value="NZ_BORP01000007.1"/>
</dbReference>
<dbReference type="InterPro" id="IPR023346">
    <property type="entry name" value="Lysozyme-like_dom_sf"/>
</dbReference>
<reference evidence="17" key="1">
    <citation type="submission" date="2021-03" db="EMBL/GenBank/DDBJ databases">
        <title>Antimicrobial resistance genes in bacteria isolated from Japanese honey, and their potential for conferring macrolide and lincosamide resistance in the American foulbrood pathogen Paenibacillus larvae.</title>
        <authorList>
            <person name="Okamoto M."/>
            <person name="Kumagai M."/>
            <person name="Kanamori H."/>
            <person name="Takamatsu D."/>
        </authorList>
    </citation>
    <scope>NUCLEOTIDE SEQUENCE</scope>
    <source>
        <strain evidence="17">J43TS3</strain>
    </source>
</reference>
<dbReference type="GO" id="GO:0008955">
    <property type="term" value="F:peptidoglycan glycosyltransferase activity"/>
    <property type="evidence" value="ECO:0007669"/>
    <property type="project" value="UniProtKB-EC"/>
</dbReference>
<evidence type="ECO:0000259" key="16">
    <source>
        <dbReference type="PROSITE" id="PS50853"/>
    </source>
</evidence>
<dbReference type="GO" id="GO:0008360">
    <property type="term" value="P:regulation of cell shape"/>
    <property type="evidence" value="ECO:0007669"/>
    <property type="project" value="UniProtKB-KW"/>
</dbReference>
<dbReference type="GO" id="GO:0006508">
    <property type="term" value="P:proteolysis"/>
    <property type="evidence" value="ECO:0007669"/>
    <property type="project" value="UniProtKB-KW"/>
</dbReference>
<name>A0A919X9E4_9BACI</name>
<dbReference type="FunFam" id="1.10.3810.10:FF:000001">
    <property type="entry name" value="Penicillin-binding protein 1A"/>
    <property type="match status" value="1"/>
</dbReference>
<dbReference type="EMBL" id="BORP01000007">
    <property type="protein sequence ID" value="GIO28427.1"/>
    <property type="molecule type" value="Genomic_DNA"/>
</dbReference>
<dbReference type="SUPFAM" id="SSF56601">
    <property type="entry name" value="beta-lactamase/transpeptidase-like"/>
    <property type="match status" value="1"/>
</dbReference>
<feature type="transmembrane region" description="Helical" evidence="15">
    <location>
        <begin position="26"/>
        <end position="50"/>
    </location>
</feature>
<dbReference type="NCBIfam" id="TIGR02074">
    <property type="entry name" value="PBP_1a_fam"/>
    <property type="match status" value="1"/>
</dbReference>
<dbReference type="PROSITE" id="PS50853">
    <property type="entry name" value="FN3"/>
    <property type="match status" value="1"/>
</dbReference>
<evidence type="ECO:0000256" key="3">
    <source>
        <dbReference type="ARBA" id="ARBA00022645"/>
    </source>
</evidence>
<dbReference type="InterPro" id="IPR036950">
    <property type="entry name" value="PBP_transglycosylase"/>
</dbReference>
<dbReference type="GO" id="GO:0009252">
    <property type="term" value="P:peptidoglycan biosynthetic process"/>
    <property type="evidence" value="ECO:0007669"/>
    <property type="project" value="UniProtKB-KW"/>
</dbReference>
<evidence type="ECO:0000256" key="7">
    <source>
        <dbReference type="ARBA" id="ARBA00022801"/>
    </source>
</evidence>
<keyword evidence="6" id="KW-0808">Transferase</keyword>
<dbReference type="GO" id="GO:0030288">
    <property type="term" value="C:outer membrane-bounded periplasmic space"/>
    <property type="evidence" value="ECO:0007669"/>
    <property type="project" value="TreeGrafter"/>
</dbReference>
<evidence type="ECO:0000256" key="4">
    <source>
        <dbReference type="ARBA" id="ARBA00022670"/>
    </source>
</evidence>
<evidence type="ECO:0000256" key="9">
    <source>
        <dbReference type="ARBA" id="ARBA00022984"/>
    </source>
</evidence>
<evidence type="ECO:0000256" key="13">
    <source>
        <dbReference type="ARBA" id="ARBA00049902"/>
    </source>
</evidence>
<accession>A0A919X9E4</accession>
<protein>
    <submittedName>
        <fullName evidence="17">Penicillin-binding protein 1A/1B</fullName>
    </submittedName>
</protein>
<evidence type="ECO:0000313" key="18">
    <source>
        <dbReference type="Proteomes" id="UP000676917"/>
    </source>
</evidence>
<keyword evidence="15" id="KW-1133">Transmembrane helix</keyword>
<evidence type="ECO:0000256" key="11">
    <source>
        <dbReference type="ARBA" id="ARBA00023316"/>
    </source>
</evidence>
<comment type="similarity">
    <text evidence="2">In the N-terminal section; belongs to the glycosyltransferase 51 family.</text>
</comment>
<comment type="similarity">
    <text evidence="1">In the C-terminal section; belongs to the transpeptidase family.</text>
</comment>
<evidence type="ECO:0000256" key="6">
    <source>
        <dbReference type="ARBA" id="ARBA00022679"/>
    </source>
</evidence>
<comment type="catalytic activity">
    <reaction evidence="13">
        <text>[GlcNAc-(1-&gt;4)-Mur2Ac(oyl-L-Ala-gamma-D-Glu-L-Lys-D-Ala-D-Ala)](n)-di-trans,octa-cis-undecaprenyl diphosphate + beta-D-GlcNAc-(1-&gt;4)-Mur2Ac(oyl-L-Ala-gamma-D-Glu-L-Lys-D-Ala-D-Ala)-di-trans,octa-cis-undecaprenyl diphosphate = [GlcNAc-(1-&gt;4)-Mur2Ac(oyl-L-Ala-gamma-D-Glu-L-Lys-D-Ala-D-Ala)](n+1)-di-trans,octa-cis-undecaprenyl diphosphate + di-trans,octa-cis-undecaprenyl diphosphate + H(+)</text>
        <dbReference type="Rhea" id="RHEA:23708"/>
        <dbReference type="Rhea" id="RHEA-COMP:9602"/>
        <dbReference type="Rhea" id="RHEA-COMP:9603"/>
        <dbReference type="ChEBI" id="CHEBI:15378"/>
        <dbReference type="ChEBI" id="CHEBI:58405"/>
        <dbReference type="ChEBI" id="CHEBI:60033"/>
        <dbReference type="ChEBI" id="CHEBI:78435"/>
        <dbReference type="EC" id="2.4.99.28"/>
    </reaction>
</comment>
<dbReference type="InterPro" id="IPR001460">
    <property type="entry name" value="PCN-bd_Tpept"/>
</dbReference>
<dbReference type="InterPro" id="IPR050396">
    <property type="entry name" value="Glycosyltr_51/Transpeptidase"/>
</dbReference>
<keyword evidence="4" id="KW-0645">Protease</keyword>
<feature type="domain" description="Fibronectin type-III" evidence="16">
    <location>
        <begin position="780"/>
        <end position="867"/>
    </location>
</feature>
<gene>
    <name evidence="17" type="primary">ponA</name>
    <name evidence="17" type="ORF">J43TS3_30380</name>
</gene>
<organism evidence="17 18">
    <name type="scientific">Ornithinibacillus bavariensis</name>
    <dbReference type="NCBI Taxonomy" id="545502"/>
    <lineage>
        <taxon>Bacteria</taxon>
        <taxon>Bacillati</taxon>
        <taxon>Bacillota</taxon>
        <taxon>Bacilli</taxon>
        <taxon>Bacillales</taxon>
        <taxon>Bacillaceae</taxon>
        <taxon>Ornithinibacillus</taxon>
    </lineage>
</organism>
<keyword evidence="7" id="KW-0378">Hydrolase</keyword>
<dbReference type="InterPro" id="IPR036116">
    <property type="entry name" value="FN3_sf"/>
</dbReference>
<keyword evidence="18" id="KW-1185">Reference proteome</keyword>
<sequence length="893" mass="98306">MAENSQSRTARRKQKKAKKKPTWKKIIKIFFIICLIIGLGVAGLFTYYIATAPDLDTSKLTDPLSSKVYDQDGELIADLGDIKRTKITFDDLPEKLINAVTATEDARFFKHPGIDIRRIGGAIIGNVRNGFGSEGASTITQQVVEGYFLSNEKKIKLKVQEQWLALKLEKKYSKEQILEMYLNKIYYGAGAYGVAKAAETYFGKTDLHDLTLAEAAILAGLPQRPSAYDPFKNPDLTKERMKTVLTLMVRHNKITQAEADEALKTDIPSLLVKEKPDPKPYDAFIQQVQREVEQKLEGADIYTDGLQIYTTLDKDAQDHVEFLLSDDANNPVAYPNDDLHAGMVVLDSKTGAILAIGGDRNYKNGFNYAIQGGNQAGSTFKPIVAYGPAIEYNKMSTYQQINDDKPYEIAGSNGQVIRNWNRTYQGWMTARYALQESLNVPAVKTLVDVGYDKSQQFANNLGIEFVDGKPKLTDAIGGADTTVNPLQLAGAYQAFANEGIRNEPYAVSKVVFPNDQTVDLTPEPKVAMSDYTAFMITDMLKTALSQGSSGGPARIPGLPVAAKTGTTNLKDVEGVKDSWIAGYTTNYTMAVWVGYDKDKRTMDSEKYVAHALFKQTMSELSKGVETADYKMPDSVVKVKVEKGSNPAALPSEYTPDSQIVTELFVKGTEPKKSSEKYDKLDPVSGLKADYKKEKNEIKVEWKYDSDKDVSFEVAASVDGGAMKVLSTTDDKKIDITEVSGDSNYTIQVTAFLKDDDKVRSEPQTVTVNIKEEEPETPIKPVDNLSAVYDPNKSIIDVSWGYNGPPASYEVRVEGPQGGTQMVNSKGIEISGNFEPGQSYTIYVTAIGKNGANQGSRSETRQVTLQIPGNQNTEPDPGDETDTSPPSDDENEES</sequence>
<evidence type="ECO:0000256" key="15">
    <source>
        <dbReference type="SAM" id="Phobius"/>
    </source>
</evidence>
<dbReference type="GO" id="GO:0009002">
    <property type="term" value="F:serine-type D-Ala-D-Ala carboxypeptidase activity"/>
    <property type="evidence" value="ECO:0007669"/>
    <property type="project" value="UniProtKB-EC"/>
</dbReference>
<dbReference type="CDD" id="cd00063">
    <property type="entry name" value="FN3"/>
    <property type="match status" value="1"/>
</dbReference>
<keyword evidence="15" id="KW-0472">Membrane</keyword>
<comment type="caution">
    <text evidence="17">The sequence shown here is derived from an EMBL/GenBank/DDBJ whole genome shotgun (WGS) entry which is preliminary data.</text>
</comment>
<evidence type="ECO:0000256" key="5">
    <source>
        <dbReference type="ARBA" id="ARBA00022676"/>
    </source>
</evidence>
<evidence type="ECO:0000256" key="10">
    <source>
        <dbReference type="ARBA" id="ARBA00023268"/>
    </source>
</evidence>
<dbReference type="SUPFAM" id="SSF49265">
    <property type="entry name" value="Fibronectin type III"/>
    <property type="match status" value="1"/>
</dbReference>
<dbReference type="InterPro" id="IPR001264">
    <property type="entry name" value="Glyco_trans_51"/>
</dbReference>
<dbReference type="PANTHER" id="PTHR32282:SF29">
    <property type="entry name" value="PENICILLIN-BINDING PROTEIN 1A"/>
    <property type="match status" value="1"/>
</dbReference>
<dbReference type="SUPFAM" id="SSF53955">
    <property type="entry name" value="Lysozyme-like"/>
    <property type="match status" value="1"/>
</dbReference>
<feature type="compositionally biased region" description="Acidic residues" evidence="14">
    <location>
        <begin position="875"/>
        <end position="893"/>
    </location>
</feature>
<dbReference type="InterPro" id="IPR003961">
    <property type="entry name" value="FN3_dom"/>
</dbReference>
<comment type="catalytic activity">
    <reaction evidence="12">
        <text>Preferential cleavage: (Ac)2-L-Lys-D-Ala-|-D-Ala. Also transpeptidation of peptidyl-alanyl moieties that are N-acyl substituents of D-alanine.</text>
        <dbReference type="EC" id="3.4.16.4"/>
    </reaction>
</comment>